<evidence type="ECO:0000259" key="3">
    <source>
        <dbReference type="Pfam" id="PF16192"/>
    </source>
</evidence>
<name>A0A7H0LEE4_9SPHN</name>
<dbReference type="Pfam" id="PF13231">
    <property type="entry name" value="PMT_2"/>
    <property type="match status" value="1"/>
</dbReference>
<keyword evidence="1" id="KW-1133">Transmembrane helix</keyword>
<feature type="transmembrane region" description="Helical" evidence="1">
    <location>
        <begin position="164"/>
        <end position="189"/>
    </location>
</feature>
<evidence type="ECO:0000313" key="5">
    <source>
        <dbReference type="Proteomes" id="UP000516148"/>
    </source>
</evidence>
<reference evidence="4 5" key="1">
    <citation type="submission" date="2020-09" db="EMBL/GenBank/DDBJ databases">
        <title>Sphingomonas sp., a new species isolated from pork steak.</title>
        <authorList>
            <person name="Heidler von Heilborn D."/>
        </authorList>
    </citation>
    <scope>NUCLEOTIDE SEQUENCE [LARGE SCALE GENOMIC DNA]</scope>
    <source>
        <strain evidence="5">S8-3T</strain>
    </source>
</reference>
<comment type="subcellular location">
    <subcellularLocation>
        <location evidence="1">Cell membrane</location>
    </subcellularLocation>
</comment>
<comment type="function">
    <text evidence="1">Protein O-mannosyltransferase that catalyzes the transfer of a single mannose residue from a polyprenol phospho-mannosyl lipidic donor to the hydroxyl group of selected serine and threonine residues in acceptor proteins.</text>
</comment>
<dbReference type="EC" id="2.4.1.-" evidence="1"/>
<keyword evidence="1 4" id="KW-0808">Transferase</keyword>
<feature type="transmembrane region" description="Helical" evidence="1">
    <location>
        <begin position="321"/>
        <end position="338"/>
    </location>
</feature>
<feature type="transmembrane region" description="Helical" evidence="1">
    <location>
        <begin position="111"/>
        <end position="128"/>
    </location>
</feature>
<feature type="transmembrane region" description="Helical" evidence="1">
    <location>
        <begin position="135"/>
        <end position="152"/>
    </location>
</feature>
<protein>
    <recommendedName>
        <fullName evidence="1">Polyprenol-phosphate-mannose--protein mannosyltransferase</fullName>
        <ecNumber evidence="1">2.4.1.-</ecNumber>
    </recommendedName>
</protein>
<organism evidence="4 5">
    <name type="scientific">Sphingomonas alpina</name>
    <dbReference type="NCBI Taxonomy" id="653931"/>
    <lineage>
        <taxon>Bacteria</taxon>
        <taxon>Pseudomonadati</taxon>
        <taxon>Pseudomonadota</taxon>
        <taxon>Alphaproteobacteria</taxon>
        <taxon>Sphingomonadales</taxon>
        <taxon>Sphingomonadaceae</taxon>
        <taxon>Sphingomonas</taxon>
    </lineage>
</organism>
<feature type="transmembrane region" description="Helical" evidence="1">
    <location>
        <begin position="375"/>
        <end position="397"/>
    </location>
</feature>
<comment type="similarity">
    <text evidence="1">Belongs to the glycosyltransferase 39 family.</text>
</comment>
<dbReference type="Pfam" id="PF16192">
    <property type="entry name" value="PMT_4TMC"/>
    <property type="match status" value="1"/>
</dbReference>
<evidence type="ECO:0000256" key="1">
    <source>
        <dbReference type="RuleBase" id="RU367007"/>
    </source>
</evidence>
<evidence type="ECO:0000313" key="4">
    <source>
        <dbReference type="EMBL" id="QNQ08047.1"/>
    </source>
</evidence>
<evidence type="ECO:0000259" key="2">
    <source>
        <dbReference type="Pfam" id="PF13231"/>
    </source>
</evidence>
<keyword evidence="1" id="KW-1003">Cell membrane</keyword>
<proteinExistence type="inferred from homology"/>
<feature type="transmembrane region" description="Helical" evidence="1">
    <location>
        <begin position="210"/>
        <end position="233"/>
    </location>
</feature>
<feature type="transmembrane region" description="Helical" evidence="1">
    <location>
        <begin position="344"/>
        <end position="363"/>
    </location>
</feature>
<accession>A0A7H0LEE4</accession>
<dbReference type="RefSeq" id="WP_187760378.1">
    <property type="nucleotide sequence ID" value="NZ_CP061038.1"/>
</dbReference>
<dbReference type="PANTHER" id="PTHR10050">
    <property type="entry name" value="DOLICHYL-PHOSPHATE-MANNOSE--PROTEIN MANNOSYLTRANSFERASE"/>
    <property type="match status" value="1"/>
</dbReference>
<comment type="pathway">
    <text evidence="1">Protein modification; protein glycosylation.</text>
</comment>
<gene>
    <name evidence="4" type="ORF">H3Z74_14810</name>
</gene>
<dbReference type="GO" id="GO:0005886">
    <property type="term" value="C:plasma membrane"/>
    <property type="evidence" value="ECO:0007669"/>
    <property type="project" value="UniProtKB-SubCell"/>
</dbReference>
<keyword evidence="5" id="KW-1185">Reference proteome</keyword>
<dbReference type="InterPro" id="IPR032421">
    <property type="entry name" value="PMT_4TMC"/>
</dbReference>
<dbReference type="UniPathway" id="UPA00378"/>
<feature type="domain" description="Protein O-mannosyl-transferase C-terminal four TM" evidence="3">
    <location>
        <begin position="241"/>
        <end position="412"/>
    </location>
</feature>
<feature type="domain" description="Glycosyltransferase RgtA/B/C/D-like" evidence="2">
    <location>
        <begin position="60"/>
        <end position="197"/>
    </location>
</feature>
<keyword evidence="1" id="KW-0472">Membrane</keyword>
<dbReference type="GO" id="GO:0004169">
    <property type="term" value="F:dolichyl-phosphate-mannose-protein mannosyltransferase activity"/>
    <property type="evidence" value="ECO:0007669"/>
    <property type="project" value="UniProtKB-UniRule"/>
</dbReference>
<dbReference type="EMBL" id="CP061038">
    <property type="protein sequence ID" value="QNQ08047.1"/>
    <property type="molecule type" value="Genomic_DNA"/>
</dbReference>
<keyword evidence="1" id="KW-0812">Transmembrane</keyword>
<dbReference type="InterPro" id="IPR027005">
    <property type="entry name" value="PMT-like"/>
</dbReference>
<dbReference type="KEGG" id="spap:H3Z74_14810"/>
<feature type="transmembrane region" description="Helical" evidence="1">
    <location>
        <begin position="297"/>
        <end position="314"/>
    </location>
</feature>
<dbReference type="Proteomes" id="UP000516148">
    <property type="component" value="Chromosome"/>
</dbReference>
<sequence>MQTAATPPRPTLIASGIGAAAQFLFTLNLTRPTKVVFDETHYVPAARVLMKLAYPTNTEHPLLGKALIATGMTLFGDNALGWRIMSTIAATAIVIGVFAILWMLFHRTRTAMFGALFVIFNFTVFIQARIGMLDGFMAAFVILAIVALLRAMRSPPGKVMRRWVLGSVLLGLAVATKWTAAPFVAYAAIAFLVMRRRDAAAWPGLRPIPALLILGTVSIATYFLTFAPAFFYAQEPLTLGQLIPFQLHMYAQQTQVLPSHPYQSSWWSWPLMIRPIWYLYEKVDGAVRGILLLGNPAILWGGLVAVAACLVIGIRRRSLKFLGIAGLWIGSYAIWAVIPKSLGFFYYYYLPSIFLCIALAALIDHRRGKWRHWDWAYLALVTLLFVMFYPIISAAALPNDQAFLHWMWLRSWP</sequence>
<feature type="transmembrane region" description="Helical" evidence="1">
    <location>
        <begin position="84"/>
        <end position="105"/>
    </location>
</feature>
<keyword evidence="1" id="KW-0328">Glycosyltransferase</keyword>
<dbReference type="InterPro" id="IPR038731">
    <property type="entry name" value="RgtA/B/C-like"/>
</dbReference>
<dbReference type="AlphaFoldDB" id="A0A7H0LEE4"/>